<dbReference type="InterPro" id="IPR036291">
    <property type="entry name" value="NAD(P)-bd_dom_sf"/>
</dbReference>
<dbReference type="Pfam" id="PF01370">
    <property type="entry name" value="Epimerase"/>
    <property type="match status" value="1"/>
</dbReference>
<comment type="similarity">
    <text evidence="1">Belongs to the NAD(P)-dependent epimerase/dehydratase family.</text>
</comment>
<dbReference type="PANTHER" id="PTHR43000">
    <property type="entry name" value="DTDP-D-GLUCOSE 4,6-DEHYDRATASE-RELATED"/>
    <property type="match status" value="1"/>
</dbReference>
<name>A0ABP7AXR0_9ACTN</name>
<dbReference type="Gene3D" id="3.40.50.720">
    <property type="entry name" value="NAD(P)-binding Rossmann-like Domain"/>
    <property type="match status" value="1"/>
</dbReference>
<comment type="caution">
    <text evidence="3">The sequence shown here is derived from an EMBL/GenBank/DDBJ whole genome shotgun (WGS) entry which is preliminary data.</text>
</comment>
<gene>
    <name evidence="3" type="ORF">GCM10022236_52070</name>
</gene>
<reference evidence="4" key="1">
    <citation type="journal article" date="2019" name="Int. J. Syst. Evol. Microbiol.">
        <title>The Global Catalogue of Microorganisms (GCM) 10K type strain sequencing project: providing services to taxonomists for standard genome sequencing and annotation.</title>
        <authorList>
            <consortium name="The Broad Institute Genomics Platform"/>
            <consortium name="The Broad Institute Genome Sequencing Center for Infectious Disease"/>
            <person name="Wu L."/>
            <person name="Ma J."/>
        </authorList>
    </citation>
    <scope>NUCLEOTIDE SEQUENCE [LARGE SCALE GENOMIC DNA]</scope>
    <source>
        <strain evidence="4">JCM 16929</strain>
    </source>
</reference>
<sequence>MIVRVLVLGGDGYLGWPTALHFAAAGHEVAVVDNYLRRRYDDELGTASLVPISPLSIRIGCWREVSGTVIDCFIGDITDPEFLTNTLQWFKPQTIIHLAEQRSAPYSMVDRAHAVHTQVNNVVGTLNLLWAIAEVDSTIHLIKLGTMGEYGTPDIDIEEGWLHVTHRGRSDTLPFPKQPGSFYHLSKVHDSHNIMFCCRAWGLRATDLNQGVVYGCDTPQTQQDPALATRFDYDATFGTVLNRFVVQAVAGHALTVYGSGGQTRGFLNILDTMSCLELAAEHPAEPGEFRVFNQFTETFSVLGLAERVAQRSGVAVDHLPNPRVELEHHHYRAINTGLLDLGLRPHPLTDTVIDELLAAADRHRGLIDADTILPETQWRPRRLASPSGSPSCAAELHLVAGHG</sequence>
<accession>A0ABP7AXR0</accession>
<evidence type="ECO:0000259" key="2">
    <source>
        <dbReference type="Pfam" id="PF01370"/>
    </source>
</evidence>
<keyword evidence="4" id="KW-1185">Reference proteome</keyword>
<proteinExistence type="inferred from homology"/>
<evidence type="ECO:0000313" key="3">
    <source>
        <dbReference type="EMBL" id="GAA3643026.1"/>
    </source>
</evidence>
<evidence type="ECO:0000256" key="1">
    <source>
        <dbReference type="ARBA" id="ARBA00007637"/>
    </source>
</evidence>
<feature type="domain" description="NAD-dependent epimerase/dehydratase" evidence="2">
    <location>
        <begin position="5"/>
        <end position="293"/>
    </location>
</feature>
<protein>
    <submittedName>
        <fullName evidence="3">NAD-dependent epimerase/dehydratase family protein</fullName>
    </submittedName>
</protein>
<organism evidence="3 4">
    <name type="scientific">Microlunatus ginsengisoli</name>
    <dbReference type="NCBI Taxonomy" id="363863"/>
    <lineage>
        <taxon>Bacteria</taxon>
        <taxon>Bacillati</taxon>
        <taxon>Actinomycetota</taxon>
        <taxon>Actinomycetes</taxon>
        <taxon>Propionibacteriales</taxon>
        <taxon>Propionibacteriaceae</taxon>
        <taxon>Microlunatus</taxon>
    </lineage>
</organism>
<dbReference type="SUPFAM" id="SSF51735">
    <property type="entry name" value="NAD(P)-binding Rossmann-fold domains"/>
    <property type="match status" value="1"/>
</dbReference>
<dbReference type="Proteomes" id="UP001501490">
    <property type="component" value="Unassembled WGS sequence"/>
</dbReference>
<evidence type="ECO:0000313" key="4">
    <source>
        <dbReference type="Proteomes" id="UP001501490"/>
    </source>
</evidence>
<dbReference type="EMBL" id="BAABAB010000056">
    <property type="protein sequence ID" value="GAA3643026.1"/>
    <property type="molecule type" value="Genomic_DNA"/>
</dbReference>
<dbReference type="Gene3D" id="3.90.25.10">
    <property type="entry name" value="UDP-galactose 4-epimerase, domain 1"/>
    <property type="match status" value="1"/>
</dbReference>
<dbReference type="InterPro" id="IPR001509">
    <property type="entry name" value="Epimerase_deHydtase"/>
</dbReference>